<proteinExistence type="predicted"/>
<reference evidence="1" key="2">
    <citation type="submission" date="2025-09" db="UniProtKB">
        <authorList>
            <consortium name="EnsemblPlants"/>
        </authorList>
    </citation>
    <scope>IDENTIFICATION</scope>
</reference>
<evidence type="ECO:0000313" key="1">
    <source>
        <dbReference type="EnsemblPlants" id="AVESA.00010b.r2.7CG0675190.1.CDS"/>
    </source>
</evidence>
<organism evidence="1 2">
    <name type="scientific">Avena sativa</name>
    <name type="common">Oat</name>
    <dbReference type="NCBI Taxonomy" id="4498"/>
    <lineage>
        <taxon>Eukaryota</taxon>
        <taxon>Viridiplantae</taxon>
        <taxon>Streptophyta</taxon>
        <taxon>Embryophyta</taxon>
        <taxon>Tracheophyta</taxon>
        <taxon>Spermatophyta</taxon>
        <taxon>Magnoliopsida</taxon>
        <taxon>Liliopsida</taxon>
        <taxon>Poales</taxon>
        <taxon>Poaceae</taxon>
        <taxon>BOP clade</taxon>
        <taxon>Pooideae</taxon>
        <taxon>Poodae</taxon>
        <taxon>Poeae</taxon>
        <taxon>Poeae Chloroplast Group 1 (Aveneae type)</taxon>
        <taxon>Aveninae</taxon>
        <taxon>Avena</taxon>
    </lineage>
</organism>
<reference evidence="1" key="1">
    <citation type="submission" date="2021-05" db="EMBL/GenBank/DDBJ databases">
        <authorList>
            <person name="Scholz U."/>
            <person name="Mascher M."/>
            <person name="Fiebig A."/>
        </authorList>
    </citation>
    <scope>NUCLEOTIDE SEQUENCE [LARGE SCALE GENOMIC DNA]</scope>
</reference>
<dbReference type="EnsemblPlants" id="AVESA.00010b.r2.7CG0675190.1">
    <property type="protein sequence ID" value="AVESA.00010b.r2.7CG0675190.1.CDS"/>
    <property type="gene ID" value="AVESA.00010b.r2.7CG0675190"/>
</dbReference>
<accession>A0ACD5ZVH0</accession>
<sequence length="742" mass="79701">MAGGKRRYKRNPTAGGPRCSAGAGRRRSLPELPSFVSPTSVAAAFGPSSSGGRGRGRGGRRGGASPSAAESAHAVPFSYTPPLRPCSASSSGAAQALEVAIHTAPCADPAASVPMYSYEVVGGIGLGFNCDEDADDEETRESVLHLGLGFRDRDNEEMDVEEERSEETSFVTPRQSKAKGRQNGGFISIGGVRIYSEDTSSPESEGMGDSDEESDSEYEVRDINADVDSGEEDSDDADGDPESDEDGSPSGSEVGLSIGDSSVEDDVVADYMEGIGGSEELLRSKWMAGMKLADSDDDDDERDTDDDADGFLKKGKEKLEGYALMCASEQYGMKRPNSAERRKGKSTISGDFDRGLASVRVMGLEDVMMVKDVRMANRSSKGAEVSSSQLSRSWPNEGRKSKKYRSVPGERKKHKKELIAKKRRQRMLTRGIDLQQIDTKLRKMVVDRLDMLCFQPMHSRDCSQVQRIASIYQLKSGCQGSGNKRFVTVTLTGQSCLPSADGQVRLDKLLGTEPEDFGVNWNSSKGPGKVKGLSAPGKLTRQHDACGKNVPKKQVSFAERPVSFVSSGTMVETVTEAVAVGSTGGEQVVKTSSSKLGTFEMHTKGFGSKMMAKMGFIEGTGLGKDGQGIVQPIQAIHRPKSLGLGVEFDSEAEAVKARLEPPSNSRPELSKARSEQRHNPRQLEMNSVGSFERHTKGFGSKMMVRMGFVPGSGLGKDGQGIVNPLTAVRRPKSRGLGATDKY</sequence>
<keyword evidence="2" id="KW-1185">Reference proteome</keyword>
<protein>
    <submittedName>
        <fullName evidence="1">Uncharacterized protein</fullName>
    </submittedName>
</protein>
<evidence type="ECO:0000313" key="2">
    <source>
        <dbReference type="Proteomes" id="UP001732700"/>
    </source>
</evidence>
<dbReference type="Proteomes" id="UP001732700">
    <property type="component" value="Chromosome 7C"/>
</dbReference>
<name>A0ACD5ZVH0_AVESA</name>